<gene>
    <name evidence="1" type="ORF">FRY74_03460</name>
</gene>
<protein>
    <submittedName>
        <fullName evidence="1">Uncharacterized protein</fullName>
    </submittedName>
</protein>
<dbReference type="AlphaFoldDB" id="A0A5C6RXG4"/>
<sequence length="170" mass="20396">MEKQLEKIIKNYSLRIEEKINEVIIEIPTKGSSYSIEIFKSIQFAENINFRRKFLKTIMFNKGSFIGNFIETLKKENEKDYSIIFQKNDEDFLIDFYVWVNAQSNDKRKYFVNLLIDYNILKLKNLFHAISLIEKNDISCGVNFKDGFNEINSYDRDFFIQINKWINLKN</sequence>
<evidence type="ECO:0000313" key="1">
    <source>
        <dbReference type="EMBL" id="TXB67256.1"/>
    </source>
</evidence>
<dbReference type="EMBL" id="VOOS01000001">
    <property type="protein sequence ID" value="TXB67256.1"/>
    <property type="molecule type" value="Genomic_DNA"/>
</dbReference>
<reference evidence="1 2" key="1">
    <citation type="submission" date="2019-08" db="EMBL/GenBank/DDBJ databases">
        <title>Genome of Vicingus serpentipes NCIMB 15042.</title>
        <authorList>
            <person name="Bowman J.P."/>
        </authorList>
    </citation>
    <scope>NUCLEOTIDE SEQUENCE [LARGE SCALE GENOMIC DNA]</scope>
    <source>
        <strain evidence="1 2">NCIMB 15042</strain>
    </source>
</reference>
<accession>A0A5C6RXG4</accession>
<evidence type="ECO:0000313" key="2">
    <source>
        <dbReference type="Proteomes" id="UP000321721"/>
    </source>
</evidence>
<organism evidence="1 2">
    <name type="scientific">Vicingus serpentipes</name>
    <dbReference type="NCBI Taxonomy" id="1926625"/>
    <lineage>
        <taxon>Bacteria</taxon>
        <taxon>Pseudomonadati</taxon>
        <taxon>Bacteroidota</taxon>
        <taxon>Flavobacteriia</taxon>
        <taxon>Flavobacteriales</taxon>
        <taxon>Vicingaceae</taxon>
        <taxon>Vicingus</taxon>
    </lineage>
</organism>
<keyword evidence="2" id="KW-1185">Reference proteome</keyword>
<proteinExistence type="predicted"/>
<name>A0A5C6RXG4_9FLAO</name>
<dbReference type="Proteomes" id="UP000321721">
    <property type="component" value="Unassembled WGS sequence"/>
</dbReference>
<dbReference type="RefSeq" id="WP_147098628.1">
    <property type="nucleotide sequence ID" value="NZ_VOOS01000001.1"/>
</dbReference>
<comment type="caution">
    <text evidence="1">The sequence shown here is derived from an EMBL/GenBank/DDBJ whole genome shotgun (WGS) entry which is preliminary data.</text>
</comment>